<keyword evidence="1" id="KW-0732">Signal</keyword>
<gene>
    <name evidence="2" type="ORF">MAQ5080_01538</name>
</gene>
<dbReference type="EMBL" id="FLOC01000007">
    <property type="protein sequence ID" value="SBS29912.1"/>
    <property type="molecule type" value="Genomic_DNA"/>
</dbReference>
<dbReference type="PROSITE" id="PS51257">
    <property type="entry name" value="PROKAR_LIPOPROTEIN"/>
    <property type="match status" value="1"/>
</dbReference>
<organism evidence="2 3">
    <name type="scientific">Marinomonas aquimarina</name>
    <dbReference type="NCBI Taxonomy" id="295068"/>
    <lineage>
        <taxon>Bacteria</taxon>
        <taxon>Pseudomonadati</taxon>
        <taxon>Pseudomonadota</taxon>
        <taxon>Gammaproteobacteria</taxon>
        <taxon>Oceanospirillales</taxon>
        <taxon>Oceanospirillaceae</taxon>
        <taxon>Marinomonas</taxon>
    </lineage>
</organism>
<evidence type="ECO:0008006" key="4">
    <source>
        <dbReference type="Google" id="ProtNLM"/>
    </source>
</evidence>
<dbReference type="InterPro" id="IPR024409">
    <property type="entry name" value="DUF3833"/>
</dbReference>
<dbReference type="AlphaFoldDB" id="A0A1A8TCE5"/>
<dbReference type="Proteomes" id="UP000092627">
    <property type="component" value="Unassembled WGS sequence"/>
</dbReference>
<feature type="chain" id="PRO_5008378945" description="Lipoprotein" evidence="1">
    <location>
        <begin position="25"/>
        <end position="180"/>
    </location>
</feature>
<evidence type="ECO:0000313" key="3">
    <source>
        <dbReference type="Proteomes" id="UP000092627"/>
    </source>
</evidence>
<proteinExistence type="predicted"/>
<evidence type="ECO:0000256" key="1">
    <source>
        <dbReference type="SAM" id="SignalP"/>
    </source>
</evidence>
<dbReference type="RefSeq" id="WP_067208363.1">
    <property type="nucleotide sequence ID" value="NZ_FLOC01000007.1"/>
</dbReference>
<dbReference type="STRING" id="295068.MAQ5080_01538"/>
<feature type="signal peptide" evidence="1">
    <location>
        <begin position="1"/>
        <end position="24"/>
    </location>
</feature>
<accession>A0A1A8TCE5</accession>
<reference evidence="2 3" key="1">
    <citation type="submission" date="2016-06" db="EMBL/GenBank/DDBJ databases">
        <authorList>
            <person name="Kjaerup R.B."/>
            <person name="Dalgaard T.S."/>
            <person name="Juul-Madsen H.R."/>
        </authorList>
    </citation>
    <scope>NUCLEOTIDE SEQUENCE [LARGE SCALE GENOMIC DNA]</scope>
    <source>
        <strain evidence="2 3">CECT 5080</strain>
    </source>
</reference>
<keyword evidence="3" id="KW-1185">Reference proteome</keyword>
<protein>
    <recommendedName>
        <fullName evidence="4">Lipoprotein</fullName>
    </recommendedName>
</protein>
<name>A0A1A8TCE5_9GAMM</name>
<dbReference type="OrthoDB" id="5296954at2"/>
<sequence>MFRILALLLSLVWLSGCSSPRIEAYADNQPEFKVQEFFQGDLVAHGVLKDRSGEVTRSFYADLNGSWENGVGTLDEWFVFDDGERQQRTWTLTPNGDGSYTATAGDVVGAGQLETAGNALFMQYVLRVPYDGDTIDLKVDDRMYLVTPDHLINESVLTKFGFEVASITLSIRQKAHQASE</sequence>
<dbReference type="Pfam" id="PF12915">
    <property type="entry name" value="DUF3833"/>
    <property type="match status" value="1"/>
</dbReference>
<evidence type="ECO:0000313" key="2">
    <source>
        <dbReference type="EMBL" id="SBS29912.1"/>
    </source>
</evidence>